<reference evidence="1" key="2">
    <citation type="submission" date="2021-04" db="EMBL/GenBank/DDBJ databases">
        <authorList>
            <person name="Gilroy R."/>
        </authorList>
    </citation>
    <scope>NUCLEOTIDE SEQUENCE</scope>
    <source>
        <strain evidence="1">CHK187-11901</strain>
    </source>
</reference>
<dbReference type="Proteomes" id="UP000823896">
    <property type="component" value="Unassembled WGS sequence"/>
</dbReference>
<sequence>MWKALNEWLNLLYVLQARQAVIMTFADEQLFLQMTKARAHAPMWDAGLLAIPGCDAALYAMRDADAQALRLIDAQSAPTIYLRRSDERVIMLPQKKRCLHVDGMHLQELTKALSACLCNGTCEISG</sequence>
<reference evidence="1" key="1">
    <citation type="journal article" date="2021" name="PeerJ">
        <title>Extensive microbial diversity within the chicken gut microbiome revealed by metagenomics and culture.</title>
        <authorList>
            <person name="Gilroy R."/>
            <person name="Ravi A."/>
            <person name="Getino M."/>
            <person name="Pursley I."/>
            <person name="Horton D.L."/>
            <person name="Alikhan N.F."/>
            <person name="Baker D."/>
            <person name="Gharbi K."/>
            <person name="Hall N."/>
            <person name="Watson M."/>
            <person name="Adriaenssens E.M."/>
            <person name="Foster-Nyarko E."/>
            <person name="Jarju S."/>
            <person name="Secka A."/>
            <person name="Antonio M."/>
            <person name="Oren A."/>
            <person name="Chaudhuri R.R."/>
            <person name="La Ragione R."/>
            <person name="Hildebrand F."/>
            <person name="Pallen M.J."/>
        </authorList>
    </citation>
    <scope>NUCLEOTIDE SEQUENCE</scope>
    <source>
        <strain evidence="1">CHK187-11901</strain>
    </source>
</reference>
<proteinExistence type="predicted"/>
<name>A0A9D2NSQ7_9FIRM</name>
<dbReference type="AlphaFoldDB" id="A0A9D2NSQ7"/>
<dbReference type="EMBL" id="DWWM01000042">
    <property type="protein sequence ID" value="HJC36836.1"/>
    <property type="molecule type" value="Genomic_DNA"/>
</dbReference>
<evidence type="ECO:0000313" key="1">
    <source>
        <dbReference type="EMBL" id="HJC36836.1"/>
    </source>
</evidence>
<evidence type="ECO:0000313" key="2">
    <source>
        <dbReference type="Proteomes" id="UP000823896"/>
    </source>
</evidence>
<gene>
    <name evidence="1" type="ORF">H9702_06860</name>
</gene>
<organism evidence="1 2">
    <name type="scientific">Candidatus Merdibacter merdavium</name>
    <dbReference type="NCBI Taxonomy" id="2838692"/>
    <lineage>
        <taxon>Bacteria</taxon>
        <taxon>Bacillati</taxon>
        <taxon>Bacillota</taxon>
        <taxon>Erysipelotrichia</taxon>
        <taxon>Erysipelotrichales</taxon>
        <taxon>Erysipelotrichaceae</taxon>
        <taxon>Merdibacter</taxon>
    </lineage>
</organism>
<comment type="caution">
    <text evidence="1">The sequence shown here is derived from an EMBL/GenBank/DDBJ whole genome shotgun (WGS) entry which is preliminary data.</text>
</comment>
<protein>
    <submittedName>
        <fullName evidence="1">Uncharacterized protein</fullName>
    </submittedName>
</protein>
<accession>A0A9D2NSQ7</accession>